<dbReference type="Proteomes" id="UP001224644">
    <property type="component" value="Unassembled WGS sequence"/>
</dbReference>
<accession>A0ABT8BJQ1</accession>
<protein>
    <submittedName>
        <fullName evidence="1">Uncharacterized protein</fullName>
    </submittedName>
</protein>
<name>A0ABT8BJQ1_9HYPH</name>
<dbReference type="EMBL" id="JAUFPX010000011">
    <property type="protein sequence ID" value="MDN3591531.1"/>
    <property type="molecule type" value="Genomic_DNA"/>
</dbReference>
<evidence type="ECO:0000313" key="2">
    <source>
        <dbReference type="Proteomes" id="UP001224644"/>
    </source>
</evidence>
<organism evidence="1 2">
    <name type="scientific">Methylobacterium adhaesivum</name>
    <dbReference type="NCBI Taxonomy" id="333297"/>
    <lineage>
        <taxon>Bacteria</taxon>
        <taxon>Pseudomonadati</taxon>
        <taxon>Pseudomonadota</taxon>
        <taxon>Alphaproteobacteria</taxon>
        <taxon>Hyphomicrobiales</taxon>
        <taxon>Methylobacteriaceae</taxon>
        <taxon>Methylobacterium</taxon>
    </lineage>
</organism>
<comment type="caution">
    <text evidence="1">The sequence shown here is derived from an EMBL/GenBank/DDBJ whole genome shotgun (WGS) entry which is preliminary data.</text>
</comment>
<evidence type="ECO:0000313" key="1">
    <source>
        <dbReference type="EMBL" id="MDN3591531.1"/>
    </source>
</evidence>
<dbReference type="RefSeq" id="WP_238228087.1">
    <property type="nucleotide sequence ID" value="NZ_BPQD01000039.1"/>
</dbReference>
<keyword evidence="2" id="KW-1185">Reference proteome</keyword>
<sequence length="45" mass="4982">MPFRHKLMLLLAVELVAVGLQQADRKPYHTGVTVETPARSGHVIT</sequence>
<proteinExistence type="predicted"/>
<reference evidence="2" key="1">
    <citation type="journal article" date="2019" name="Int. J. Syst. Evol. Microbiol.">
        <title>The Global Catalogue of Microorganisms (GCM) 10K type strain sequencing project: providing services to taxonomists for standard genome sequencing and annotation.</title>
        <authorList>
            <consortium name="The Broad Institute Genomics Platform"/>
            <consortium name="The Broad Institute Genome Sequencing Center for Infectious Disease"/>
            <person name="Wu L."/>
            <person name="Ma J."/>
        </authorList>
    </citation>
    <scope>NUCLEOTIDE SEQUENCE [LARGE SCALE GENOMIC DNA]</scope>
    <source>
        <strain evidence="2">CECT 7069</strain>
    </source>
</reference>
<gene>
    <name evidence="1" type="ORF">QWZ12_13020</name>
</gene>